<evidence type="ECO:0000256" key="4">
    <source>
        <dbReference type="ARBA" id="ARBA00022833"/>
    </source>
</evidence>
<dbReference type="PROSITE" id="PS00903">
    <property type="entry name" value="CYT_DCMP_DEAMINASES_1"/>
    <property type="match status" value="1"/>
</dbReference>
<gene>
    <name evidence="6" type="ORF">WJX84_010675</name>
</gene>
<organism evidence="6 7">
    <name type="scientific">Apatococcus fuscideae</name>
    <dbReference type="NCBI Taxonomy" id="2026836"/>
    <lineage>
        <taxon>Eukaryota</taxon>
        <taxon>Viridiplantae</taxon>
        <taxon>Chlorophyta</taxon>
        <taxon>core chlorophytes</taxon>
        <taxon>Trebouxiophyceae</taxon>
        <taxon>Chlorellales</taxon>
        <taxon>Chlorellaceae</taxon>
        <taxon>Apatococcus</taxon>
    </lineage>
</organism>
<keyword evidence="7" id="KW-1185">Reference proteome</keyword>
<evidence type="ECO:0000313" key="6">
    <source>
        <dbReference type="EMBL" id="KAK9842192.1"/>
    </source>
</evidence>
<comment type="caution">
    <text evidence="6">The sequence shown here is derived from an EMBL/GenBank/DDBJ whole genome shotgun (WGS) entry which is preliminary data.</text>
</comment>
<dbReference type="CDD" id="cd01284">
    <property type="entry name" value="Riboflavin_deaminase-reductase"/>
    <property type="match status" value="1"/>
</dbReference>
<proteinExistence type="predicted"/>
<dbReference type="InterPro" id="IPR016193">
    <property type="entry name" value="Cytidine_deaminase-like"/>
</dbReference>
<dbReference type="InterPro" id="IPR004794">
    <property type="entry name" value="Eubact_RibD"/>
</dbReference>
<dbReference type="InterPro" id="IPR016192">
    <property type="entry name" value="APOBEC/CMP_deaminase_Zn-bd"/>
</dbReference>
<dbReference type="Gene3D" id="3.40.140.10">
    <property type="entry name" value="Cytidine Deaminase, domain 2"/>
    <property type="match status" value="1"/>
</dbReference>
<feature type="domain" description="CMP/dCMP-type deaminase" evidence="5">
    <location>
        <begin position="1"/>
        <end position="107"/>
    </location>
</feature>
<keyword evidence="4" id="KW-0862">Zinc</keyword>
<protein>
    <recommendedName>
        <fullName evidence="2">diaminohydroxyphosphoribosylaminopyrimidine deaminase</fullName>
        <ecNumber evidence="2">3.5.4.26</ecNumber>
    </recommendedName>
</protein>
<dbReference type="InterPro" id="IPR002125">
    <property type="entry name" value="CMP_dCMP_dom"/>
</dbReference>
<dbReference type="GO" id="GO:0008270">
    <property type="term" value="F:zinc ion binding"/>
    <property type="evidence" value="ECO:0007669"/>
    <property type="project" value="InterPro"/>
</dbReference>
<evidence type="ECO:0000259" key="5">
    <source>
        <dbReference type="PROSITE" id="PS51747"/>
    </source>
</evidence>
<dbReference type="AlphaFoldDB" id="A0AAW1S996"/>
<dbReference type="GO" id="GO:0008835">
    <property type="term" value="F:diaminohydroxyphosphoribosylaminopyrimidine deaminase activity"/>
    <property type="evidence" value="ECO:0007669"/>
    <property type="project" value="UniProtKB-EC"/>
</dbReference>
<dbReference type="Proteomes" id="UP001485043">
    <property type="component" value="Unassembled WGS sequence"/>
</dbReference>
<dbReference type="PANTHER" id="PTHR11079:SF162">
    <property type="entry name" value="RIBOFLAVIN BIOSYNTHESIS PROTEIN PYRD, CHLOROPLASTIC"/>
    <property type="match status" value="1"/>
</dbReference>
<dbReference type="EMBL" id="JALJOV010001726">
    <property type="protein sequence ID" value="KAK9842192.1"/>
    <property type="molecule type" value="Genomic_DNA"/>
</dbReference>
<evidence type="ECO:0000313" key="7">
    <source>
        <dbReference type="Proteomes" id="UP001485043"/>
    </source>
</evidence>
<dbReference type="GO" id="GO:0009231">
    <property type="term" value="P:riboflavin biosynthetic process"/>
    <property type="evidence" value="ECO:0007669"/>
    <property type="project" value="InterPro"/>
</dbReference>
<dbReference type="PANTHER" id="PTHR11079">
    <property type="entry name" value="CYTOSINE DEAMINASE FAMILY MEMBER"/>
    <property type="match status" value="1"/>
</dbReference>
<keyword evidence="3" id="KW-0479">Metal-binding</keyword>
<evidence type="ECO:0000256" key="3">
    <source>
        <dbReference type="ARBA" id="ARBA00022723"/>
    </source>
</evidence>
<dbReference type="PROSITE" id="PS51747">
    <property type="entry name" value="CYT_DCMP_DEAMINASES_2"/>
    <property type="match status" value="1"/>
</dbReference>
<comment type="pathway">
    <text evidence="1">Cofactor biosynthesis; riboflavin biosynthesis; 5-amino-6-(D-ribitylamino)uracil from GTP: step 2/4.</text>
</comment>
<dbReference type="NCBIfam" id="TIGR00326">
    <property type="entry name" value="eubact_ribD"/>
    <property type="match status" value="1"/>
</dbReference>
<dbReference type="Pfam" id="PF00383">
    <property type="entry name" value="dCMP_cyt_deam_1"/>
    <property type="match status" value="1"/>
</dbReference>
<accession>A0AAW1S996</accession>
<dbReference type="SUPFAM" id="SSF53927">
    <property type="entry name" value="Cytidine deaminase-like"/>
    <property type="match status" value="1"/>
</dbReference>
<name>A0AAW1S996_9CHLO</name>
<sequence>MRQALSLARKGLGHTFPNPAVGCVIYQGDQVVGEGFHPKAGEPHAEVFALRAAGQAAAGGTAYVTLEPCNHFGRTPPCSKALVAAKVSRVIVGVGDPNPLVGGSGVTTLKEAGIAVEYIGGEEEAECYAINADFMERMRA</sequence>
<reference evidence="6 7" key="1">
    <citation type="journal article" date="2024" name="Nat. Commun.">
        <title>Phylogenomics reveals the evolutionary origins of lichenization in chlorophyte algae.</title>
        <authorList>
            <person name="Puginier C."/>
            <person name="Libourel C."/>
            <person name="Otte J."/>
            <person name="Skaloud P."/>
            <person name="Haon M."/>
            <person name="Grisel S."/>
            <person name="Petersen M."/>
            <person name="Berrin J.G."/>
            <person name="Delaux P.M."/>
            <person name="Dal Grande F."/>
            <person name="Keller J."/>
        </authorList>
    </citation>
    <scope>NUCLEOTIDE SEQUENCE [LARGE SCALE GENOMIC DNA]</scope>
    <source>
        <strain evidence="6 7">SAG 2523</strain>
    </source>
</reference>
<dbReference type="EC" id="3.5.4.26" evidence="2"/>
<evidence type="ECO:0000256" key="1">
    <source>
        <dbReference type="ARBA" id="ARBA00004882"/>
    </source>
</evidence>
<evidence type="ECO:0000256" key="2">
    <source>
        <dbReference type="ARBA" id="ARBA00012766"/>
    </source>
</evidence>